<dbReference type="Pfam" id="PF00563">
    <property type="entry name" value="EAL"/>
    <property type="match status" value="1"/>
</dbReference>
<dbReference type="SMART" id="SM00052">
    <property type="entry name" value="EAL"/>
    <property type="match status" value="1"/>
</dbReference>
<dbReference type="InterPro" id="IPR001633">
    <property type="entry name" value="EAL_dom"/>
</dbReference>
<dbReference type="EMBL" id="CP054212">
    <property type="protein sequence ID" value="QKJ86293.1"/>
    <property type="molecule type" value="Genomic_DNA"/>
</dbReference>
<reference evidence="2 3" key="1">
    <citation type="submission" date="2020-06" db="EMBL/GenBank/DDBJ databases">
        <title>Genome sequence of Paramixta manurensis strain PD-1.</title>
        <authorList>
            <person name="Lee C.W."/>
            <person name="Kim J."/>
        </authorList>
    </citation>
    <scope>NUCLEOTIDE SEQUENCE [LARGE SCALE GENOMIC DNA]</scope>
    <source>
        <strain evidence="2 3">PD-1</strain>
    </source>
</reference>
<dbReference type="GO" id="GO:0071111">
    <property type="term" value="F:cyclic-guanylate-specific phosphodiesterase activity"/>
    <property type="evidence" value="ECO:0007669"/>
    <property type="project" value="InterPro"/>
</dbReference>
<organism evidence="2 3">
    <name type="scientific">Paramixta manurensis</name>
    <dbReference type="NCBI Taxonomy" id="2740817"/>
    <lineage>
        <taxon>Bacteria</taxon>
        <taxon>Pseudomonadati</taxon>
        <taxon>Pseudomonadota</taxon>
        <taxon>Gammaproteobacteria</taxon>
        <taxon>Enterobacterales</taxon>
        <taxon>Erwiniaceae</taxon>
        <taxon>Paramixta</taxon>
    </lineage>
</organism>
<feature type="domain" description="EAL" evidence="1">
    <location>
        <begin position="1"/>
        <end position="226"/>
    </location>
</feature>
<evidence type="ECO:0000313" key="3">
    <source>
        <dbReference type="Proteomes" id="UP000505325"/>
    </source>
</evidence>
<dbReference type="RefSeq" id="WP_173633319.1">
    <property type="nucleotide sequence ID" value="NZ_CP054212.1"/>
</dbReference>
<dbReference type="PANTHER" id="PTHR33121">
    <property type="entry name" value="CYCLIC DI-GMP PHOSPHODIESTERASE PDEF"/>
    <property type="match status" value="1"/>
</dbReference>
<evidence type="ECO:0000313" key="2">
    <source>
        <dbReference type="EMBL" id="QKJ86293.1"/>
    </source>
</evidence>
<dbReference type="InterPro" id="IPR050706">
    <property type="entry name" value="Cyclic-di-GMP_PDE-like"/>
</dbReference>
<evidence type="ECO:0000259" key="1">
    <source>
        <dbReference type="PROSITE" id="PS50883"/>
    </source>
</evidence>
<keyword evidence="3" id="KW-1185">Reference proteome</keyword>
<proteinExistence type="predicted"/>
<dbReference type="Gene3D" id="3.20.20.450">
    <property type="entry name" value="EAL domain"/>
    <property type="match status" value="1"/>
</dbReference>
<protein>
    <submittedName>
        <fullName evidence="2">EAL domain-containing protein</fullName>
    </submittedName>
</protein>
<dbReference type="KEGG" id="pmak:PMPD1_1334"/>
<name>A0A6M8ULJ8_9GAMM</name>
<dbReference type="InterPro" id="IPR035919">
    <property type="entry name" value="EAL_sf"/>
</dbReference>
<gene>
    <name evidence="2" type="ORF">PMPD1_1334</name>
</gene>
<accession>A0A6M8ULJ8</accession>
<dbReference type="PROSITE" id="PS50883">
    <property type="entry name" value="EAL"/>
    <property type="match status" value="1"/>
</dbReference>
<dbReference type="Proteomes" id="UP000505325">
    <property type="component" value="Chromosome"/>
</dbReference>
<dbReference type="AlphaFoldDB" id="A0A6M8ULJ8"/>
<sequence>MPNPEYDYQFVLEPIYTPGNTLFAYELLTKFTTPGKFPFTPQQDNTFFQLTQAQKITLFEQQLHIALKLSSQQRGVPLISLNVDKDLIDYLLSNNAILSVLKPLRGLRLEVAETFTFSTSSAELTQLAHYCPLWLDDFGAGNTNLTVAFDGNFEYIKIDKSFFWKYGSGNAFRDVITHLHPHCAGIIVEGIENEAHRKITESLHIGGLQGRMWPSTPITNGLNSVH</sequence>
<dbReference type="PANTHER" id="PTHR33121:SF78">
    <property type="entry name" value="CYCLIC DI-GMP PHOSPHODIESTERASE PDEH"/>
    <property type="match status" value="1"/>
</dbReference>
<dbReference type="SUPFAM" id="SSF141868">
    <property type="entry name" value="EAL domain-like"/>
    <property type="match status" value="1"/>
</dbReference>